<sequence>MCGEPMCQRITPENACDHFPDLGVTPGPEPSRSDKDHAIWQQGFQKWGQVQCPCGNGYFCRRHGKWIPGTSVTDRSALPRERQLEGRCPEDHYEKQPQEDERHKSGRDAGRSAEYRGGTVPSRKGEASKGKSRESRQSGSEKSSSAREKGGSSRKKSDSGPSAYQSNPTYSTTEGSVDSAYYSHYSQKGYGPEDTSDSEYKVESKNEDRLSTEFTGGSWVSSSPAGGNGPYYGDYNYAASTSSARTGNDWGDQNREGAQDLTEQMSQLTMDQKHYAQDRYSTEYSRTDHQQSPYATTSYYHSTPYATTEHQAEGNIYDPSTQYTDSAYNPGYGYEEDTTTTEARKSRSKGHSTKKDKKSASGRKR</sequence>
<feature type="compositionally biased region" description="Basic and acidic residues" evidence="1">
    <location>
        <begin position="278"/>
        <end position="289"/>
    </location>
</feature>
<feature type="compositionally biased region" description="Basic and acidic residues" evidence="1">
    <location>
        <begin position="144"/>
        <end position="158"/>
    </location>
</feature>
<gene>
    <name evidence="2" type="ORF">QQS21_004367</name>
</gene>
<feature type="compositionally biased region" description="Polar residues" evidence="1">
    <location>
        <begin position="318"/>
        <end position="327"/>
    </location>
</feature>
<feature type="compositionally biased region" description="Basic and acidic residues" evidence="1">
    <location>
        <begin position="198"/>
        <end position="211"/>
    </location>
</feature>
<feature type="compositionally biased region" description="Basic and acidic residues" evidence="1">
    <location>
        <begin position="77"/>
        <end position="114"/>
    </location>
</feature>
<feature type="compositionally biased region" description="Polar residues" evidence="1">
    <location>
        <begin position="163"/>
        <end position="176"/>
    </location>
</feature>
<protein>
    <submittedName>
        <fullName evidence="2">Uncharacterized protein</fullName>
    </submittedName>
</protein>
<feature type="compositionally biased region" description="Polar residues" evidence="1">
    <location>
        <begin position="290"/>
        <end position="309"/>
    </location>
</feature>
<keyword evidence="3" id="KW-1185">Reference proteome</keyword>
<evidence type="ECO:0000313" key="2">
    <source>
        <dbReference type="EMBL" id="KAK2603417.1"/>
    </source>
</evidence>
<feature type="compositionally biased region" description="Basic and acidic residues" evidence="1">
    <location>
        <begin position="123"/>
        <end position="136"/>
    </location>
</feature>
<dbReference type="Proteomes" id="UP001251528">
    <property type="component" value="Unassembled WGS sequence"/>
</dbReference>
<name>A0AAJ0FZU8_9HYPO</name>
<feature type="region of interest" description="Disordered" evidence="1">
    <location>
        <begin position="278"/>
        <end position="365"/>
    </location>
</feature>
<dbReference type="EMBL" id="JASWJB010000064">
    <property type="protein sequence ID" value="KAK2603417.1"/>
    <property type="molecule type" value="Genomic_DNA"/>
</dbReference>
<evidence type="ECO:0000256" key="1">
    <source>
        <dbReference type="SAM" id="MobiDB-lite"/>
    </source>
</evidence>
<proteinExistence type="predicted"/>
<reference evidence="2" key="1">
    <citation type="submission" date="2023-06" db="EMBL/GenBank/DDBJ databases">
        <title>Conoideocrella luteorostrata (Hypocreales: Clavicipitaceae), a potential biocontrol fungus for elongate hemlock scale in United States Christmas tree production areas.</title>
        <authorList>
            <person name="Barrett H."/>
            <person name="Lovett B."/>
            <person name="Macias A.M."/>
            <person name="Stajich J.E."/>
            <person name="Kasson M.T."/>
        </authorList>
    </citation>
    <scope>NUCLEOTIDE SEQUENCE</scope>
    <source>
        <strain evidence="2">ARSEF 14590</strain>
    </source>
</reference>
<dbReference type="AlphaFoldDB" id="A0AAJ0FZU8"/>
<organism evidence="2 3">
    <name type="scientific">Conoideocrella luteorostrata</name>
    <dbReference type="NCBI Taxonomy" id="1105319"/>
    <lineage>
        <taxon>Eukaryota</taxon>
        <taxon>Fungi</taxon>
        <taxon>Dikarya</taxon>
        <taxon>Ascomycota</taxon>
        <taxon>Pezizomycotina</taxon>
        <taxon>Sordariomycetes</taxon>
        <taxon>Hypocreomycetidae</taxon>
        <taxon>Hypocreales</taxon>
        <taxon>Clavicipitaceae</taxon>
        <taxon>Conoideocrella</taxon>
    </lineage>
</organism>
<feature type="compositionally biased region" description="Basic residues" evidence="1">
    <location>
        <begin position="346"/>
        <end position="365"/>
    </location>
</feature>
<feature type="compositionally biased region" description="Polar residues" evidence="1">
    <location>
        <begin position="212"/>
        <end position="223"/>
    </location>
</feature>
<comment type="caution">
    <text evidence="2">The sequence shown here is derived from an EMBL/GenBank/DDBJ whole genome shotgun (WGS) entry which is preliminary data.</text>
</comment>
<feature type="region of interest" description="Disordered" evidence="1">
    <location>
        <begin position="69"/>
        <end position="262"/>
    </location>
</feature>
<accession>A0AAJ0FZU8</accession>
<evidence type="ECO:0000313" key="3">
    <source>
        <dbReference type="Proteomes" id="UP001251528"/>
    </source>
</evidence>